<evidence type="ECO:0000256" key="3">
    <source>
        <dbReference type="ARBA" id="ARBA00023163"/>
    </source>
</evidence>
<dbReference type="PRINTS" id="PR00035">
    <property type="entry name" value="HTHGNTR"/>
</dbReference>
<dbReference type="Pfam" id="PF13377">
    <property type="entry name" value="Peripla_BP_3"/>
    <property type="match status" value="1"/>
</dbReference>
<dbReference type="InterPro" id="IPR036388">
    <property type="entry name" value="WH-like_DNA-bd_sf"/>
</dbReference>
<dbReference type="InterPro" id="IPR000524">
    <property type="entry name" value="Tscrpt_reg_HTH_GntR"/>
</dbReference>
<dbReference type="Pfam" id="PF00392">
    <property type="entry name" value="GntR"/>
    <property type="match status" value="1"/>
</dbReference>
<dbReference type="RefSeq" id="WP_068680478.1">
    <property type="nucleotide sequence ID" value="NZ_LYPA01000032.1"/>
</dbReference>
<organism evidence="6 7">
    <name type="scientific">Paenibacillus oryzae</name>
    <dbReference type="NCBI Taxonomy" id="1844972"/>
    <lineage>
        <taxon>Bacteria</taxon>
        <taxon>Bacillati</taxon>
        <taxon>Bacillota</taxon>
        <taxon>Bacilli</taxon>
        <taxon>Bacillales</taxon>
        <taxon>Paenibacillaceae</taxon>
        <taxon>Paenibacillus</taxon>
    </lineage>
</organism>
<reference evidence="6 7" key="1">
    <citation type="submission" date="2016-05" db="EMBL/GenBank/DDBJ databases">
        <title>Paenibacillus oryzae. sp. nov., isolated from the rice root.</title>
        <authorList>
            <person name="Zhang J."/>
            <person name="Zhang X."/>
        </authorList>
    </citation>
    <scope>NUCLEOTIDE SEQUENCE [LARGE SCALE GENOMIC DNA]</scope>
    <source>
        <strain evidence="6 7">1DrF-4</strain>
    </source>
</reference>
<evidence type="ECO:0000313" key="7">
    <source>
        <dbReference type="Proteomes" id="UP000092024"/>
    </source>
</evidence>
<dbReference type="FunFam" id="1.10.10.10:FF:000079">
    <property type="entry name" value="GntR family transcriptional regulator"/>
    <property type="match status" value="1"/>
</dbReference>
<dbReference type="STRING" id="1844972.A7K91_22370"/>
<keyword evidence="7" id="KW-1185">Reference proteome</keyword>
<dbReference type="PANTHER" id="PTHR30146">
    <property type="entry name" value="LACI-RELATED TRANSCRIPTIONAL REPRESSOR"/>
    <property type="match status" value="1"/>
</dbReference>
<dbReference type="EMBL" id="LYPA01000032">
    <property type="protein sequence ID" value="OBR67626.1"/>
    <property type="molecule type" value="Genomic_DNA"/>
</dbReference>
<dbReference type="AlphaFoldDB" id="A0A1A5YPS4"/>
<comment type="caution">
    <text evidence="6">The sequence shown here is derived from an EMBL/GenBank/DDBJ whole genome shotgun (WGS) entry which is preliminary data.</text>
</comment>
<evidence type="ECO:0000256" key="4">
    <source>
        <dbReference type="SAM" id="MobiDB-lite"/>
    </source>
</evidence>
<dbReference type="SMART" id="SM00345">
    <property type="entry name" value="HTH_GNTR"/>
    <property type="match status" value="1"/>
</dbReference>
<sequence length="383" mass="42259">MTNIPLYQKIVDAIKAKIGSGELGSGDQVPTEAELSSQFGVSRITSKRALTELENEGLIYRVQGRGSFVREQSQTAPHGQGQAAEAGGQVHSGPYGNAENSVLLILPFAHNPGLGDYEKGINDYLSQAGYTLNIQSSSNFGQRRLLENALRGPNRGLIYYPVDSHSDVGALYQYRLKQFPIVIMDKQIEGLPFPSVVSDNFGGGYMATAHLIQNHHQKIAFISSLKVESSYSIRERYLGYLKAMFDHGLLDREAADTTDHYLAHEVDISRESYIRLIQSLLEQGVTAVVAENDLRAIEFIGAAKEMGLSVPDDLSIIGFDNIQLADLIEPKLTTISQNFEQMGYMAAEMLVQQIRNPMQRPEPAIVPVALMERQTVKTLQGRS</sequence>
<feature type="domain" description="HTH gntR-type" evidence="5">
    <location>
        <begin position="4"/>
        <end position="72"/>
    </location>
</feature>
<dbReference type="GO" id="GO:0003700">
    <property type="term" value="F:DNA-binding transcription factor activity"/>
    <property type="evidence" value="ECO:0007669"/>
    <property type="project" value="InterPro"/>
</dbReference>
<keyword evidence="2" id="KW-0238">DNA-binding</keyword>
<dbReference type="CDD" id="cd07377">
    <property type="entry name" value="WHTH_GntR"/>
    <property type="match status" value="1"/>
</dbReference>
<dbReference type="PROSITE" id="PS50949">
    <property type="entry name" value="HTH_GNTR"/>
    <property type="match status" value="1"/>
</dbReference>
<dbReference type="InterPro" id="IPR028082">
    <property type="entry name" value="Peripla_BP_I"/>
</dbReference>
<evidence type="ECO:0000256" key="1">
    <source>
        <dbReference type="ARBA" id="ARBA00023015"/>
    </source>
</evidence>
<dbReference type="Proteomes" id="UP000092024">
    <property type="component" value="Unassembled WGS sequence"/>
</dbReference>
<dbReference type="OrthoDB" id="9813468at2"/>
<feature type="compositionally biased region" description="Low complexity" evidence="4">
    <location>
        <begin position="79"/>
        <end position="89"/>
    </location>
</feature>
<dbReference type="InterPro" id="IPR036390">
    <property type="entry name" value="WH_DNA-bd_sf"/>
</dbReference>
<name>A0A1A5YPS4_9BACL</name>
<evidence type="ECO:0000313" key="6">
    <source>
        <dbReference type="EMBL" id="OBR67626.1"/>
    </source>
</evidence>
<accession>A0A1A5YPS4</accession>
<dbReference type="PANTHER" id="PTHR30146:SF109">
    <property type="entry name" value="HTH-TYPE TRANSCRIPTIONAL REGULATOR GALS"/>
    <property type="match status" value="1"/>
</dbReference>
<dbReference type="SUPFAM" id="SSF46785">
    <property type="entry name" value="Winged helix' DNA-binding domain"/>
    <property type="match status" value="1"/>
</dbReference>
<dbReference type="CDD" id="cd06267">
    <property type="entry name" value="PBP1_LacI_sugar_binding-like"/>
    <property type="match status" value="1"/>
</dbReference>
<proteinExistence type="predicted"/>
<dbReference type="SUPFAM" id="SSF53822">
    <property type="entry name" value="Periplasmic binding protein-like I"/>
    <property type="match status" value="1"/>
</dbReference>
<dbReference type="InterPro" id="IPR046335">
    <property type="entry name" value="LacI/GalR-like_sensor"/>
</dbReference>
<dbReference type="Gene3D" id="1.10.10.10">
    <property type="entry name" value="Winged helix-like DNA-binding domain superfamily/Winged helix DNA-binding domain"/>
    <property type="match status" value="1"/>
</dbReference>
<evidence type="ECO:0000256" key="2">
    <source>
        <dbReference type="ARBA" id="ARBA00023125"/>
    </source>
</evidence>
<dbReference type="Gene3D" id="3.40.50.2300">
    <property type="match status" value="2"/>
</dbReference>
<evidence type="ECO:0000259" key="5">
    <source>
        <dbReference type="PROSITE" id="PS50949"/>
    </source>
</evidence>
<keyword evidence="3" id="KW-0804">Transcription</keyword>
<dbReference type="GO" id="GO:0000976">
    <property type="term" value="F:transcription cis-regulatory region binding"/>
    <property type="evidence" value="ECO:0007669"/>
    <property type="project" value="TreeGrafter"/>
</dbReference>
<gene>
    <name evidence="6" type="ORF">A7K91_22370</name>
</gene>
<protein>
    <submittedName>
        <fullName evidence="6">GntR family transcriptional regulator</fullName>
    </submittedName>
</protein>
<keyword evidence="1" id="KW-0805">Transcription regulation</keyword>
<feature type="region of interest" description="Disordered" evidence="4">
    <location>
        <begin position="69"/>
        <end position="92"/>
    </location>
</feature>